<evidence type="ECO:0000256" key="2">
    <source>
        <dbReference type="ARBA" id="ARBA00022578"/>
    </source>
</evidence>
<evidence type="ECO:0000256" key="1">
    <source>
        <dbReference type="ARBA" id="ARBA00009277"/>
    </source>
</evidence>
<dbReference type="Gene3D" id="1.10.10.60">
    <property type="entry name" value="Homeodomain-like"/>
    <property type="match status" value="1"/>
</dbReference>
<comment type="caution">
    <text evidence="7">The sequence shown here is derived from an EMBL/GenBank/DDBJ whole genome shotgun (WGS) entry which is preliminary data.</text>
</comment>
<dbReference type="EMBL" id="BAAANL010000017">
    <property type="protein sequence ID" value="GAA1876718.1"/>
    <property type="molecule type" value="Genomic_DNA"/>
</dbReference>
<dbReference type="PANTHER" id="PTHR35004">
    <property type="entry name" value="TRANSPOSASE RV3428C-RELATED"/>
    <property type="match status" value="1"/>
</dbReference>
<evidence type="ECO:0000256" key="4">
    <source>
        <dbReference type="ARBA" id="ARBA00023172"/>
    </source>
</evidence>
<dbReference type="NCBIfam" id="NF033546">
    <property type="entry name" value="transpos_IS21"/>
    <property type="match status" value="1"/>
</dbReference>
<feature type="domain" description="Integrase catalytic" evidence="6">
    <location>
        <begin position="111"/>
        <end position="282"/>
    </location>
</feature>
<dbReference type="PROSITE" id="PS50994">
    <property type="entry name" value="INTEGRASE"/>
    <property type="match status" value="1"/>
</dbReference>
<evidence type="ECO:0000313" key="7">
    <source>
        <dbReference type="EMBL" id="GAA1876718.1"/>
    </source>
</evidence>
<gene>
    <name evidence="7" type="primary">istA</name>
    <name evidence="7" type="ORF">GCM10009751_40570</name>
</gene>
<keyword evidence="2" id="KW-0815">Transposition</keyword>
<dbReference type="Pfam" id="PF22483">
    <property type="entry name" value="Mu-transpos_C_2"/>
    <property type="match status" value="1"/>
</dbReference>
<dbReference type="InterPro" id="IPR012337">
    <property type="entry name" value="RNaseH-like_sf"/>
</dbReference>
<reference evidence="8" key="1">
    <citation type="journal article" date="2019" name="Int. J. Syst. Evol. Microbiol.">
        <title>The Global Catalogue of Microorganisms (GCM) 10K type strain sequencing project: providing services to taxonomists for standard genome sequencing and annotation.</title>
        <authorList>
            <consortium name="The Broad Institute Genomics Platform"/>
            <consortium name="The Broad Institute Genome Sequencing Center for Infectious Disease"/>
            <person name="Wu L."/>
            <person name="Ma J."/>
        </authorList>
    </citation>
    <scope>NUCLEOTIDE SEQUENCE [LARGE SCALE GENOMIC DNA]</scope>
    <source>
        <strain evidence="8">JCM 14326</strain>
    </source>
</reference>
<dbReference type="SUPFAM" id="SSF53098">
    <property type="entry name" value="Ribonuclease H-like"/>
    <property type="match status" value="1"/>
</dbReference>
<keyword evidence="3" id="KW-0238">DNA-binding</keyword>
<accession>A0ABP5A196</accession>
<comment type="similarity">
    <text evidence="1">Belongs to the transposase IS21/IS408/IS1162 family.</text>
</comment>
<dbReference type="SUPFAM" id="SSF46689">
    <property type="entry name" value="Homeodomain-like"/>
    <property type="match status" value="1"/>
</dbReference>
<evidence type="ECO:0000256" key="3">
    <source>
        <dbReference type="ARBA" id="ARBA00023125"/>
    </source>
</evidence>
<evidence type="ECO:0000259" key="5">
    <source>
        <dbReference type="PROSITE" id="PS50531"/>
    </source>
</evidence>
<dbReference type="PROSITE" id="PS50531">
    <property type="entry name" value="HTH_IS21"/>
    <property type="match status" value="1"/>
</dbReference>
<sequence>MIALEEWAEIRRLHRAEGVSIKEIARRLGLARNTVRAALRADGPPRRERGPRGSSVDRVEPQIRALLAEHPTMPATVIAERIGWDRSLTVLKDRVRVLRPLFAPPDPADRIEYLPGEVAQCDLWFPPTPVPVGAGVGRVLPVLAMTCGYSRVTGAVMIPSRKAGDILAGMWQIIGGWGRSPRTLVWDREAAIGGTGRLTAEAAAFAGTLGVRIRLAPARDPESKGLVERRNGYFETSFLPGRDFTSPGDFNTQITTWLTERANARHLRSIGTTPIARWETDRASMVALPPLAPPVGLRGRVRLARDYYVRVDGNDYSVDPRVIGRFVDWTASPARVTVSCADQVVATHKRVWTSGATITDPAHQATAKALRAQVATARADRRTRSHADGHVVAIRALPDYDALFGVDFDPGGLNHEPATTTTETTEGNIG</sequence>
<proteinExistence type="inferred from homology"/>
<dbReference type="InterPro" id="IPR036397">
    <property type="entry name" value="RNaseH_sf"/>
</dbReference>
<dbReference type="InterPro" id="IPR054353">
    <property type="entry name" value="IstA-like_C"/>
</dbReference>
<dbReference type="Proteomes" id="UP001501094">
    <property type="component" value="Unassembled WGS sequence"/>
</dbReference>
<name>A0ABP5A196_9MICO</name>
<keyword evidence="8" id="KW-1185">Reference proteome</keyword>
<feature type="domain" description="HTH IS21-type" evidence="5">
    <location>
        <begin position="6"/>
        <end position="67"/>
    </location>
</feature>
<organism evidence="7 8">
    <name type="scientific">Myceligenerans crystallogenes</name>
    <dbReference type="NCBI Taxonomy" id="316335"/>
    <lineage>
        <taxon>Bacteria</taxon>
        <taxon>Bacillati</taxon>
        <taxon>Actinomycetota</taxon>
        <taxon>Actinomycetes</taxon>
        <taxon>Micrococcales</taxon>
        <taxon>Promicromonosporaceae</taxon>
        <taxon>Myceligenerans</taxon>
    </lineage>
</organism>
<protein>
    <submittedName>
        <fullName evidence="7">IS21-like element ISMbo1 family transposase</fullName>
    </submittedName>
</protein>
<dbReference type="InterPro" id="IPR001584">
    <property type="entry name" value="Integrase_cat-core"/>
</dbReference>
<evidence type="ECO:0000259" key="6">
    <source>
        <dbReference type="PROSITE" id="PS50994"/>
    </source>
</evidence>
<dbReference type="PANTHER" id="PTHR35004:SF8">
    <property type="entry name" value="TRANSPOSASE RV3428C-RELATED"/>
    <property type="match status" value="1"/>
</dbReference>
<dbReference type="Gene3D" id="3.30.420.10">
    <property type="entry name" value="Ribonuclease H-like superfamily/Ribonuclease H"/>
    <property type="match status" value="1"/>
</dbReference>
<evidence type="ECO:0000313" key="8">
    <source>
        <dbReference type="Proteomes" id="UP001501094"/>
    </source>
</evidence>
<dbReference type="InterPro" id="IPR017894">
    <property type="entry name" value="HTH_IS21_transposase_type"/>
</dbReference>
<keyword evidence="4" id="KW-0233">DNA recombination</keyword>
<dbReference type="InterPro" id="IPR009057">
    <property type="entry name" value="Homeodomain-like_sf"/>
</dbReference>
<dbReference type="RefSeq" id="WP_344106637.1">
    <property type="nucleotide sequence ID" value="NZ_BAAANL010000017.1"/>
</dbReference>